<accession>A0A7U7JDC5</accession>
<proteinExistence type="predicted"/>
<evidence type="ECO:0000313" key="4">
    <source>
        <dbReference type="Proteomes" id="UP000053470"/>
    </source>
</evidence>
<keyword evidence="4" id="KW-1185">Reference proteome</keyword>
<evidence type="ECO:0000313" key="3">
    <source>
        <dbReference type="EMBL" id="CEJ16780.1"/>
    </source>
</evidence>
<evidence type="ECO:0000256" key="1">
    <source>
        <dbReference type="SAM" id="MobiDB-lite"/>
    </source>
</evidence>
<feature type="domain" description="AMP-dependent synthetase/ligase" evidence="2">
    <location>
        <begin position="53"/>
        <end position="331"/>
    </location>
</feature>
<feature type="compositionally biased region" description="Basic residues" evidence="1">
    <location>
        <begin position="470"/>
        <end position="485"/>
    </location>
</feature>
<feature type="compositionally biased region" description="Basic and acidic residues" evidence="1">
    <location>
        <begin position="503"/>
        <end position="513"/>
    </location>
</feature>
<dbReference type="PANTHER" id="PTHR24096">
    <property type="entry name" value="LONG-CHAIN-FATTY-ACID--COA LIGASE"/>
    <property type="match status" value="1"/>
</dbReference>
<dbReference type="Pfam" id="PF00501">
    <property type="entry name" value="AMP-binding"/>
    <property type="match status" value="1"/>
</dbReference>
<reference evidence="3" key="2">
    <citation type="submission" date="2022-04" db="EMBL/GenBank/DDBJ databases">
        <title>Genomic draft of R. solanacearum strain IPO1609, a phylotype IIB1/biovar 2/race 3 strain isolated from potato in Europe.</title>
        <authorList>
            <person name="Boucher C."/>
            <person name="Carrere S."/>
            <person name="Dossat C."/>
            <person name="Elbaz M."/>
            <person name="Genin S."/>
            <person name="Gouzy J."/>
            <person name="Prior P."/>
            <person name="Segurens B."/>
            <person name="Wincker P."/>
        </authorList>
    </citation>
    <scope>NUCLEOTIDE SEQUENCE</scope>
    <source>
        <strain evidence="3">IPO1609</strain>
    </source>
</reference>
<dbReference type="EMBL" id="LN651281">
    <property type="protein sequence ID" value="CEJ16780.1"/>
    <property type="molecule type" value="Genomic_DNA"/>
</dbReference>
<feature type="compositionally biased region" description="Low complexity" evidence="1">
    <location>
        <begin position="569"/>
        <end position="580"/>
    </location>
</feature>
<organism evidence="3 4">
    <name type="scientific">Ralstonia solanacearum IPO1609</name>
    <dbReference type="NCBI Taxonomy" id="564066"/>
    <lineage>
        <taxon>Bacteria</taxon>
        <taxon>Pseudomonadati</taxon>
        <taxon>Pseudomonadota</taxon>
        <taxon>Betaproteobacteria</taxon>
        <taxon>Burkholderiales</taxon>
        <taxon>Burkholderiaceae</taxon>
        <taxon>Ralstonia</taxon>
        <taxon>Ralstonia solanacearum species complex</taxon>
    </lineage>
</organism>
<sequence>MLMESMKHATARYRPVSIGAGAVQVRRDEGGDWHLRSAEPIGAYPARMTDCLRRGAEQYPDRVLAAQRGADGQWERITYAQMLSRARAIGQALLGRGLSPERPLLILSGNDLQHLQLALGAMYAGIPYCPVSPAYALVTQDYSRLAYLMRLLTPGLVYATDGTLFAGAIGAVVPPQAEIVIDHGEVAGRAATRLVSLLETEPVDVDAANARVGPDTIAKFLLTSGSTRQPKAVTTTHRMLCSNQQMLLQTFPCFGEAPPVLLDWLPWNHTFGGSHNVGIALYNGGSYYIDSGKPTPQAFEQTLRNLHDVQPTVYFNVPKGWEMLTDALERDPAPARAFLCARQAVLLCRGRAVAGCVGPARTRDRGPLRRAHPHHGRPGDDRDRAVLHVHHRPGHDGRLYRPAGARLRGQARAGRRQARSPLQGAACHAGLLARAGAGRADLRRGGLLPLGRCRALRRRGAARDRPDVRRPHRRGLQAQFRHLRQRGATARQDHQRGRALCARRGDRRDEPRRPQRAGVSAPGALRGARGPGPRRQPGADPRQPRGAGVLRGAARAPEPRGHRLGQPDRPSAPAGRGALARPRRDHRQGVDQPTRRARPPGGPDRCDLRGR</sequence>
<protein>
    <submittedName>
        <fullName evidence="3">Probable polyketide synthase (Partial sequence n terminus) protein</fullName>
    </submittedName>
</protein>
<feature type="region of interest" description="Disordered" evidence="1">
    <location>
        <begin position="363"/>
        <end position="384"/>
    </location>
</feature>
<feature type="compositionally biased region" description="Low complexity" evidence="1">
    <location>
        <begin position="516"/>
        <end position="556"/>
    </location>
</feature>
<dbReference type="AlphaFoldDB" id="A0A7U7JDC5"/>
<dbReference type="PANTHER" id="PTHR24096:SF420">
    <property type="entry name" value="LONG-CHAIN-FATTY-ACID--COA LIGASE-RELATED"/>
    <property type="match status" value="1"/>
</dbReference>
<dbReference type="InterPro" id="IPR042099">
    <property type="entry name" value="ANL_N_sf"/>
</dbReference>
<feature type="region of interest" description="Disordered" evidence="1">
    <location>
        <begin position="458"/>
        <end position="611"/>
    </location>
</feature>
<name>A0A7U7JDC5_RALSL</name>
<dbReference type="GO" id="GO:0016405">
    <property type="term" value="F:CoA-ligase activity"/>
    <property type="evidence" value="ECO:0007669"/>
    <property type="project" value="TreeGrafter"/>
</dbReference>
<dbReference type="Proteomes" id="UP000053470">
    <property type="component" value="Unassembled WGS sequence"/>
</dbReference>
<evidence type="ECO:0000259" key="2">
    <source>
        <dbReference type="Pfam" id="PF00501"/>
    </source>
</evidence>
<dbReference type="Gene3D" id="3.40.50.12780">
    <property type="entry name" value="N-terminal domain of ligase-like"/>
    <property type="match status" value="1"/>
</dbReference>
<reference evidence="3" key="1">
    <citation type="submission" date="2014-11" db="EMBL/GenBank/DDBJ databases">
        <authorList>
            <person name="Genoscope - CEA"/>
        </authorList>
    </citation>
    <scope>NUCLEOTIDE SEQUENCE</scope>
    <source>
        <strain evidence="3">IPO1609</strain>
    </source>
</reference>
<dbReference type="SUPFAM" id="SSF56801">
    <property type="entry name" value="Acetyl-CoA synthetase-like"/>
    <property type="match status" value="1"/>
</dbReference>
<dbReference type="InterPro" id="IPR000873">
    <property type="entry name" value="AMP-dep_synth/lig_dom"/>
</dbReference>
<gene>
    <name evidence="3" type="ORF">RSIPO_03472</name>
</gene>